<feature type="domain" description="SCP" evidence="2">
    <location>
        <begin position="121"/>
        <end position="214"/>
    </location>
</feature>
<organism evidence="3 4">
    <name type="scientific">Weissella kandleri</name>
    <dbReference type="NCBI Taxonomy" id="1616"/>
    <lineage>
        <taxon>Bacteria</taxon>
        <taxon>Bacillati</taxon>
        <taxon>Bacillota</taxon>
        <taxon>Bacilli</taxon>
        <taxon>Lactobacillales</taxon>
        <taxon>Lactobacillaceae</taxon>
        <taxon>Weissella</taxon>
    </lineage>
</organism>
<dbReference type="CDD" id="cd05379">
    <property type="entry name" value="CAP_bacterial"/>
    <property type="match status" value="1"/>
</dbReference>
<evidence type="ECO:0000313" key="3">
    <source>
        <dbReference type="EMBL" id="KRN74735.1"/>
    </source>
</evidence>
<comment type="caution">
    <text evidence="3">The sequence shown here is derived from an EMBL/GenBank/DDBJ whole genome shotgun (WGS) entry which is preliminary data.</text>
</comment>
<reference evidence="3 4" key="1">
    <citation type="journal article" date="2015" name="Genome Announc.">
        <title>Expanding the biotechnology potential of lactobacilli through comparative genomics of 213 strains and associated genera.</title>
        <authorList>
            <person name="Sun Z."/>
            <person name="Harris H.M."/>
            <person name="McCann A."/>
            <person name="Guo C."/>
            <person name="Argimon S."/>
            <person name="Zhang W."/>
            <person name="Yang X."/>
            <person name="Jeffery I.B."/>
            <person name="Cooney J.C."/>
            <person name="Kagawa T.F."/>
            <person name="Liu W."/>
            <person name="Song Y."/>
            <person name="Salvetti E."/>
            <person name="Wrobel A."/>
            <person name="Rasinkangas P."/>
            <person name="Parkhill J."/>
            <person name="Rea M.C."/>
            <person name="O'Sullivan O."/>
            <person name="Ritari J."/>
            <person name="Douillard F.P."/>
            <person name="Paul Ross R."/>
            <person name="Yang R."/>
            <person name="Briner A.E."/>
            <person name="Felis G.E."/>
            <person name="de Vos W.M."/>
            <person name="Barrangou R."/>
            <person name="Klaenhammer T.R."/>
            <person name="Caufield P.W."/>
            <person name="Cui Y."/>
            <person name="Zhang H."/>
            <person name="O'Toole P.W."/>
        </authorList>
    </citation>
    <scope>NUCLEOTIDE SEQUENCE [LARGE SCALE GENOMIC DNA]</scope>
    <source>
        <strain evidence="3 4">DSM 20593</strain>
    </source>
</reference>
<evidence type="ECO:0000313" key="4">
    <source>
        <dbReference type="Proteomes" id="UP000051655"/>
    </source>
</evidence>
<dbReference type="AlphaFoldDB" id="A0A0R2JBS4"/>
<dbReference type="STRING" id="1616.IV73_GL001143"/>
<protein>
    <recommendedName>
        <fullName evidence="2">SCP domain-containing protein</fullName>
    </recommendedName>
</protein>
<dbReference type="InterPro" id="IPR018247">
    <property type="entry name" value="EF_Hand_1_Ca_BS"/>
</dbReference>
<dbReference type="SUPFAM" id="SSF55797">
    <property type="entry name" value="PR-1-like"/>
    <property type="match status" value="1"/>
</dbReference>
<proteinExistence type="predicted"/>
<feature type="compositionally biased region" description="Polar residues" evidence="1">
    <location>
        <begin position="32"/>
        <end position="45"/>
    </location>
</feature>
<gene>
    <name evidence="3" type="ORF">IV73_GL001143</name>
</gene>
<accession>A0A0R2JBS4</accession>
<dbReference type="Gene3D" id="3.40.33.10">
    <property type="entry name" value="CAP"/>
    <property type="match status" value="1"/>
</dbReference>
<keyword evidence="4" id="KW-1185">Reference proteome</keyword>
<dbReference type="EMBL" id="JQBP01000006">
    <property type="protein sequence ID" value="KRN74735.1"/>
    <property type="molecule type" value="Genomic_DNA"/>
</dbReference>
<dbReference type="InterPro" id="IPR035940">
    <property type="entry name" value="CAP_sf"/>
</dbReference>
<evidence type="ECO:0000256" key="1">
    <source>
        <dbReference type="SAM" id="MobiDB-lite"/>
    </source>
</evidence>
<dbReference type="PATRIC" id="fig|1616.3.peg.1174"/>
<sequence length="224" mass="23097">MNADAEGDGFMSVSEYNNWVNNGRPEVAAPASDTSTTEAPATNNNVAVDGTNIADLQYNVNADANGDGFMSVDEYNNWVNNGRPAAAAPVENAPAANNNQASNNSAGNSTATAGSYSDAMNAMNSLRASYGLAPVSYDGGLAATASMRAAMLAGGLDSAHFSQTYGYEVVAIQFGSGAGVISAWYNETNMIGAPGHRNWLLNPSIRHVGFGYDANTATFVGEAS</sequence>
<feature type="region of interest" description="Disordered" evidence="1">
    <location>
        <begin position="24"/>
        <end position="45"/>
    </location>
</feature>
<dbReference type="PROSITE" id="PS00018">
    <property type="entry name" value="EF_HAND_1"/>
    <property type="match status" value="1"/>
</dbReference>
<dbReference type="InterPro" id="IPR014044">
    <property type="entry name" value="CAP_dom"/>
</dbReference>
<dbReference type="Pfam" id="PF00188">
    <property type="entry name" value="CAP"/>
    <property type="match status" value="1"/>
</dbReference>
<dbReference type="Proteomes" id="UP000051655">
    <property type="component" value="Unassembled WGS sequence"/>
</dbReference>
<name>A0A0R2JBS4_9LACO</name>
<evidence type="ECO:0000259" key="2">
    <source>
        <dbReference type="Pfam" id="PF00188"/>
    </source>
</evidence>